<dbReference type="RefSeq" id="WP_138864172.1">
    <property type="nucleotide sequence ID" value="NZ_VCPC01000002.1"/>
</dbReference>
<evidence type="ECO:0000313" key="4">
    <source>
        <dbReference type="EMBL" id="TMV13619.1"/>
    </source>
</evidence>
<protein>
    <submittedName>
        <fullName evidence="4">Calcium-binding protein</fullName>
    </submittedName>
</protein>
<comment type="caution">
    <text evidence="4">The sequence shown here is derived from an EMBL/GenBank/DDBJ whole genome shotgun (WGS) entry which is preliminary data.</text>
</comment>
<evidence type="ECO:0000313" key="5">
    <source>
        <dbReference type="Proteomes" id="UP001191082"/>
    </source>
</evidence>
<dbReference type="PANTHER" id="PTHR38340:SF1">
    <property type="entry name" value="S-LAYER PROTEIN"/>
    <property type="match status" value="1"/>
</dbReference>
<organism evidence="4 5">
    <name type="scientific">Arenibacterium halophilum</name>
    <dbReference type="NCBI Taxonomy" id="2583821"/>
    <lineage>
        <taxon>Bacteria</taxon>
        <taxon>Pseudomonadati</taxon>
        <taxon>Pseudomonadota</taxon>
        <taxon>Alphaproteobacteria</taxon>
        <taxon>Rhodobacterales</taxon>
        <taxon>Paracoccaceae</taxon>
        <taxon>Arenibacterium</taxon>
    </lineage>
</organism>
<dbReference type="PANTHER" id="PTHR38340">
    <property type="entry name" value="S-LAYER PROTEIN"/>
    <property type="match status" value="1"/>
</dbReference>
<dbReference type="Pfam" id="PF00353">
    <property type="entry name" value="HemolysinCabind"/>
    <property type="match status" value="5"/>
</dbReference>
<name>A0ABY2XB81_9RHOB</name>
<accession>A0ABY2XB81</accession>
<dbReference type="InterPro" id="IPR050557">
    <property type="entry name" value="RTX_toxin/Mannuronan_C5-epim"/>
</dbReference>
<proteinExistence type="predicted"/>
<evidence type="ECO:0000256" key="3">
    <source>
        <dbReference type="SAM" id="MobiDB-lite"/>
    </source>
</evidence>
<dbReference type="PRINTS" id="PR00313">
    <property type="entry name" value="CABNDNGRPT"/>
</dbReference>
<sequence length="406" mass="43628">MANFTIITDAFFGTPGPDWFLGTGGDDDFRALGGNDRIEVTSGTDSLNGGDGFDTFRISKAVLSQPDNFTAIGENFGAEGKDILRFIDIEPDELRMWSTAGGLNFSLDGGGVVLIANSGKEFWDQFKAVRFDDGTRWSAKNGFVAIGLRDAQNHYGTPNRDTIKGMEGDDFIWGNRGSDWLFGGSGDDSIRGESGHDRIFGGLGLDVLEGLLGNDRLWGGPGDDQLYGWDGKDILKGGSGSDKLYGQIGDDRLFGGTGNDLLQGLQGNDILNGQKGNDQLNGGDEHDRVYGGPGDDEVRGGNGDDIIVGGRGNDFLQGNTGVDTYVFNQRDGHDRIMDVDVRRDIIDLSKLGIFESLDELKAMAIPEKPTGGDVVIDLSPKAGAMAHTLFIFGVTPEQLDELTFLF</sequence>
<evidence type="ECO:0000256" key="1">
    <source>
        <dbReference type="ARBA" id="ARBA00004613"/>
    </source>
</evidence>
<dbReference type="InterPro" id="IPR001343">
    <property type="entry name" value="Hemolysn_Ca-bd"/>
</dbReference>
<dbReference type="SUPFAM" id="SSF51120">
    <property type="entry name" value="beta-Roll"/>
    <property type="match status" value="3"/>
</dbReference>
<dbReference type="InterPro" id="IPR018511">
    <property type="entry name" value="Hemolysin-typ_Ca-bd_CS"/>
</dbReference>
<feature type="region of interest" description="Disordered" evidence="3">
    <location>
        <begin position="274"/>
        <end position="302"/>
    </location>
</feature>
<keyword evidence="2" id="KW-0964">Secreted</keyword>
<dbReference type="Proteomes" id="UP001191082">
    <property type="component" value="Unassembled WGS sequence"/>
</dbReference>
<dbReference type="PROSITE" id="PS00330">
    <property type="entry name" value="HEMOLYSIN_CALCIUM"/>
    <property type="match status" value="3"/>
</dbReference>
<dbReference type="InterPro" id="IPR011049">
    <property type="entry name" value="Serralysin-like_metalloprot_C"/>
</dbReference>
<evidence type="ECO:0000256" key="2">
    <source>
        <dbReference type="ARBA" id="ARBA00022525"/>
    </source>
</evidence>
<keyword evidence="5" id="KW-1185">Reference proteome</keyword>
<comment type="subcellular location">
    <subcellularLocation>
        <location evidence="1">Secreted</location>
    </subcellularLocation>
</comment>
<dbReference type="Gene3D" id="2.150.10.10">
    <property type="entry name" value="Serralysin-like metalloprotease, C-terminal"/>
    <property type="match status" value="5"/>
</dbReference>
<reference evidence="4 5" key="1">
    <citation type="submission" date="2019-05" db="EMBL/GenBank/DDBJ databases">
        <title>Marivita sp. nov. isolated from sea sediment.</title>
        <authorList>
            <person name="Kim W."/>
        </authorList>
    </citation>
    <scope>NUCLEOTIDE SEQUENCE [LARGE SCALE GENOMIC DNA]</scope>
    <source>
        <strain evidence="4 5">CAU 1492</strain>
    </source>
</reference>
<gene>
    <name evidence="4" type="ORF">FGK64_12865</name>
</gene>
<dbReference type="EMBL" id="VCPC01000002">
    <property type="protein sequence ID" value="TMV13619.1"/>
    <property type="molecule type" value="Genomic_DNA"/>
</dbReference>